<evidence type="ECO:0000313" key="1">
    <source>
        <dbReference type="EMBL" id="SHL06973.1"/>
    </source>
</evidence>
<accession>A0A1M6XM53</accession>
<proteinExistence type="predicted"/>
<keyword evidence="2" id="KW-1185">Reference proteome</keyword>
<gene>
    <name evidence="1" type="ORF">SAMN05444342_2912</name>
</gene>
<reference evidence="2" key="1">
    <citation type="submission" date="2016-11" db="EMBL/GenBank/DDBJ databases">
        <authorList>
            <person name="Varghese N."/>
            <person name="Submissions S."/>
        </authorList>
    </citation>
    <scope>NUCLEOTIDE SEQUENCE [LARGE SCALE GENOMIC DNA]</scope>
    <source>
        <strain evidence="2">DX253</strain>
    </source>
</reference>
<name>A0A1M6XM53_HALPU</name>
<dbReference type="RefSeq" id="WP_139025546.1">
    <property type="nucleotide sequence ID" value="NZ_AEMG01000029.1"/>
</dbReference>
<dbReference type="EMBL" id="FRAN01000004">
    <property type="protein sequence ID" value="SHL06973.1"/>
    <property type="molecule type" value="Genomic_DNA"/>
</dbReference>
<protein>
    <submittedName>
        <fullName evidence="1">Uncharacterized protein</fullName>
    </submittedName>
</protein>
<evidence type="ECO:0000313" key="2">
    <source>
        <dbReference type="Proteomes" id="UP000184203"/>
    </source>
</evidence>
<dbReference type="AlphaFoldDB" id="A0A1M6XM53"/>
<sequence length="106" mass="12342">MSNAASINAESTVDDSIDKQMFVHEYRFEYDMNGETPLTECLIDIIAFVTDDSRDEAKSLVHQRCRHDIEDHFSMLNRRQKWKSSFWVGSLNVTISRDGEIVVREL</sequence>
<organism evidence="1 2">
    <name type="scientific">Haladaptatus paucihalophilus DX253</name>
    <dbReference type="NCBI Taxonomy" id="797209"/>
    <lineage>
        <taxon>Archaea</taxon>
        <taxon>Methanobacteriati</taxon>
        <taxon>Methanobacteriota</taxon>
        <taxon>Stenosarchaea group</taxon>
        <taxon>Halobacteria</taxon>
        <taxon>Halobacteriales</taxon>
        <taxon>Haladaptataceae</taxon>
        <taxon>Haladaptatus</taxon>
    </lineage>
</organism>
<dbReference type="OrthoDB" id="382190at2157"/>
<dbReference type="Proteomes" id="UP000184203">
    <property type="component" value="Unassembled WGS sequence"/>
</dbReference>